<evidence type="ECO:0000256" key="1">
    <source>
        <dbReference type="SAM" id="MobiDB-lite"/>
    </source>
</evidence>
<feature type="compositionally biased region" description="Basic and acidic residues" evidence="1">
    <location>
        <begin position="64"/>
        <end position="77"/>
    </location>
</feature>
<dbReference type="RefSeq" id="WP_090496937.1">
    <property type="nucleotide sequence ID" value="NZ_FNCH01000002.1"/>
</dbReference>
<evidence type="ECO:0000313" key="3">
    <source>
        <dbReference type="Proteomes" id="UP000199643"/>
    </source>
</evidence>
<name>A0A1G7Q0K8_9SPHI</name>
<dbReference type="AlphaFoldDB" id="A0A1G7Q0K8"/>
<accession>A0A1G7Q0K8</accession>
<sequence length="88" mass="9522">MEDHKNKKEQQEESLTNQEQLAQAALGNTEAIQPATDNNNDILSIPEISGTGSNPSSAAPHSLIVHEDENGEKKYEEGSTESSTEEQA</sequence>
<dbReference type="EMBL" id="FNCH01000002">
    <property type="protein sequence ID" value="SDF91988.1"/>
    <property type="molecule type" value="Genomic_DNA"/>
</dbReference>
<proteinExistence type="predicted"/>
<gene>
    <name evidence="2" type="ORF">SAMN05421827_102117</name>
</gene>
<evidence type="ECO:0000313" key="2">
    <source>
        <dbReference type="EMBL" id="SDF91988.1"/>
    </source>
</evidence>
<organism evidence="2 3">
    <name type="scientific">Pedobacter terrae</name>
    <dbReference type="NCBI Taxonomy" id="405671"/>
    <lineage>
        <taxon>Bacteria</taxon>
        <taxon>Pseudomonadati</taxon>
        <taxon>Bacteroidota</taxon>
        <taxon>Sphingobacteriia</taxon>
        <taxon>Sphingobacteriales</taxon>
        <taxon>Sphingobacteriaceae</taxon>
        <taxon>Pedobacter</taxon>
    </lineage>
</organism>
<protein>
    <submittedName>
        <fullName evidence="2">Uncharacterized protein</fullName>
    </submittedName>
</protein>
<keyword evidence="3" id="KW-1185">Reference proteome</keyword>
<feature type="region of interest" description="Disordered" evidence="1">
    <location>
        <begin position="1"/>
        <end position="88"/>
    </location>
</feature>
<feature type="compositionally biased region" description="Basic and acidic residues" evidence="1">
    <location>
        <begin position="1"/>
        <end position="11"/>
    </location>
</feature>
<feature type="compositionally biased region" description="Polar residues" evidence="1">
    <location>
        <begin position="50"/>
        <end position="59"/>
    </location>
</feature>
<dbReference type="Proteomes" id="UP000199643">
    <property type="component" value="Unassembled WGS sequence"/>
</dbReference>
<dbReference type="STRING" id="405671.SAMN05421827_102117"/>
<dbReference type="OrthoDB" id="771318at2"/>
<reference evidence="3" key="1">
    <citation type="submission" date="2016-10" db="EMBL/GenBank/DDBJ databases">
        <authorList>
            <person name="Varghese N."/>
            <person name="Submissions S."/>
        </authorList>
    </citation>
    <scope>NUCLEOTIDE SEQUENCE [LARGE SCALE GENOMIC DNA]</scope>
    <source>
        <strain evidence="3">DSM 17933</strain>
    </source>
</reference>